<reference evidence="6 7" key="1">
    <citation type="submission" date="2023-04" db="EMBL/GenBank/DDBJ databases">
        <title>Spirochaete genome identified in red abalone sample constitutes a novel genus.</title>
        <authorList>
            <person name="Sharma S.P."/>
            <person name="Purcell C.M."/>
            <person name="Hyde J.R."/>
            <person name="Severin A.J."/>
        </authorList>
    </citation>
    <scope>NUCLEOTIDE SEQUENCE [LARGE SCALE GENOMIC DNA]</scope>
    <source>
        <strain evidence="6 7">SP-2023</strain>
    </source>
</reference>
<dbReference type="EMBL" id="CP123443">
    <property type="protein sequence ID" value="WGK69896.1"/>
    <property type="molecule type" value="Genomic_DNA"/>
</dbReference>
<protein>
    <submittedName>
        <fullName evidence="6">ABC transporter ATP-binding protein</fullName>
    </submittedName>
</protein>
<dbReference type="SUPFAM" id="SSF52540">
    <property type="entry name" value="P-loop containing nucleoside triphosphate hydrolases"/>
    <property type="match status" value="1"/>
</dbReference>
<dbReference type="RefSeq" id="WP_326928092.1">
    <property type="nucleotide sequence ID" value="NZ_CP123443.1"/>
</dbReference>
<dbReference type="Gene3D" id="3.40.50.300">
    <property type="entry name" value="P-loop containing nucleotide triphosphate hydrolases"/>
    <property type="match status" value="1"/>
</dbReference>
<keyword evidence="7" id="KW-1185">Reference proteome</keyword>
<proteinExistence type="inferred from homology"/>
<dbReference type="PANTHER" id="PTHR43117">
    <property type="entry name" value="OSMOPROTECTANT IMPORT ATP-BINDING PROTEIN OSMV"/>
    <property type="match status" value="1"/>
</dbReference>
<accession>A0ABY8MJ99</accession>
<sequence>MIELKDVNKFYGNNHAIKNVSFQVEEGETLVLLGRSGCGKTTTLKMINRLIPFDSGDILINGISVMDWNPIRLRRNVGYVFQNIGLFPHLNIYDNLTIVPKLLRWSAEETAKWLDNVLNLLQIDRDLLKRRPRQLSGGQRQRIGVGRALIGNPNIVLMDEPFGALDPITREEIQEEFSSVKHLIQKTIVFVTHDIHEAFTIGDKICLFEGGEIAQIGTPYQIVHEPANEFVERFIARHMSILKEEIKK</sequence>
<comment type="similarity">
    <text evidence="1">Belongs to the ABC transporter superfamily.</text>
</comment>
<dbReference type="Proteomes" id="UP001228690">
    <property type="component" value="Chromosome"/>
</dbReference>
<evidence type="ECO:0000256" key="4">
    <source>
        <dbReference type="ARBA" id="ARBA00022840"/>
    </source>
</evidence>
<dbReference type="InterPro" id="IPR003593">
    <property type="entry name" value="AAA+_ATPase"/>
</dbReference>
<evidence type="ECO:0000256" key="1">
    <source>
        <dbReference type="ARBA" id="ARBA00005417"/>
    </source>
</evidence>
<dbReference type="GO" id="GO:0005524">
    <property type="term" value="F:ATP binding"/>
    <property type="evidence" value="ECO:0007669"/>
    <property type="project" value="UniProtKB-KW"/>
</dbReference>
<gene>
    <name evidence="6" type="ORF">P0082_03290</name>
</gene>
<evidence type="ECO:0000313" key="7">
    <source>
        <dbReference type="Proteomes" id="UP001228690"/>
    </source>
</evidence>
<keyword evidence="2" id="KW-0813">Transport</keyword>
<dbReference type="Pfam" id="PF00005">
    <property type="entry name" value="ABC_tran"/>
    <property type="match status" value="1"/>
</dbReference>
<dbReference type="PANTHER" id="PTHR43117:SF4">
    <property type="entry name" value="OSMOPROTECTANT IMPORT ATP-BINDING PROTEIN OSMV"/>
    <property type="match status" value="1"/>
</dbReference>
<dbReference type="SMART" id="SM00382">
    <property type="entry name" value="AAA"/>
    <property type="match status" value="1"/>
</dbReference>
<evidence type="ECO:0000259" key="5">
    <source>
        <dbReference type="PROSITE" id="PS50893"/>
    </source>
</evidence>
<evidence type="ECO:0000256" key="2">
    <source>
        <dbReference type="ARBA" id="ARBA00022448"/>
    </source>
</evidence>
<keyword evidence="4 6" id="KW-0067">ATP-binding</keyword>
<dbReference type="InterPro" id="IPR003439">
    <property type="entry name" value="ABC_transporter-like_ATP-bd"/>
</dbReference>
<dbReference type="InterPro" id="IPR027417">
    <property type="entry name" value="P-loop_NTPase"/>
</dbReference>
<keyword evidence="3" id="KW-0547">Nucleotide-binding</keyword>
<dbReference type="InterPro" id="IPR017871">
    <property type="entry name" value="ABC_transporter-like_CS"/>
</dbReference>
<organism evidence="6 7">
    <name type="scientific">Candidatus Haliotispira prima</name>
    <dbReference type="NCBI Taxonomy" id="3034016"/>
    <lineage>
        <taxon>Bacteria</taxon>
        <taxon>Pseudomonadati</taxon>
        <taxon>Spirochaetota</taxon>
        <taxon>Spirochaetia</taxon>
        <taxon>Spirochaetales</taxon>
        <taxon>Spirochaetaceae</taxon>
        <taxon>Candidatus Haliotispira</taxon>
    </lineage>
</organism>
<feature type="domain" description="ABC transporter" evidence="5">
    <location>
        <begin position="2"/>
        <end position="235"/>
    </location>
</feature>
<dbReference type="PROSITE" id="PS00211">
    <property type="entry name" value="ABC_TRANSPORTER_1"/>
    <property type="match status" value="1"/>
</dbReference>
<dbReference type="PROSITE" id="PS50893">
    <property type="entry name" value="ABC_TRANSPORTER_2"/>
    <property type="match status" value="1"/>
</dbReference>
<evidence type="ECO:0000313" key="6">
    <source>
        <dbReference type="EMBL" id="WGK69896.1"/>
    </source>
</evidence>
<name>A0ABY8MJ99_9SPIO</name>
<evidence type="ECO:0000256" key="3">
    <source>
        <dbReference type="ARBA" id="ARBA00022741"/>
    </source>
</evidence>